<protein>
    <submittedName>
        <fullName evidence="1">Uncharacterized protein</fullName>
    </submittedName>
</protein>
<evidence type="ECO:0000313" key="1">
    <source>
        <dbReference type="EMBL" id="KAL2069464.1"/>
    </source>
</evidence>
<organism evidence="1 2">
    <name type="scientific">Oculimacula yallundae</name>
    <dbReference type="NCBI Taxonomy" id="86028"/>
    <lineage>
        <taxon>Eukaryota</taxon>
        <taxon>Fungi</taxon>
        <taxon>Dikarya</taxon>
        <taxon>Ascomycota</taxon>
        <taxon>Pezizomycotina</taxon>
        <taxon>Leotiomycetes</taxon>
        <taxon>Helotiales</taxon>
        <taxon>Ploettnerulaceae</taxon>
        <taxon>Oculimacula</taxon>
    </lineage>
</organism>
<proteinExistence type="predicted"/>
<comment type="caution">
    <text evidence="1">The sequence shown here is derived from an EMBL/GenBank/DDBJ whole genome shotgun (WGS) entry which is preliminary data.</text>
</comment>
<gene>
    <name evidence="1" type="ORF">VTL71DRAFT_14143</name>
</gene>
<evidence type="ECO:0000313" key="2">
    <source>
        <dbReference type="Proteomes" id="UP001595075"/>
    </source>
</evidence>
<reference evidence="1 2" key="1">
    <citation type="journal article" date="2024" name="Commun. Biol.">
        <title>Comparative genomic analysis of thermophilic fungi reveals convergent evolutionary adaptations and gene losses.</title>
        <authorList>
            <person name="Steindorff A.S."/>
            <person name="Aguilar-Pontes M.V."/>
            <person name="Robinson A.J."/>
            <person name="Andreopoulos B."/>
            <person name="LaButti K."/>
            <person name="Kuo A."/>
            <person name="Mondo S."/>
            <person name="Riley R."/>
            <person name="Otillar R."/>
            <person name="Haridas S."/>
            <person name="Lipzen A."/>
            <person name="Grimwood J."/>
            <person name="Schmutz J."/>
            <person name="Clum A."/>
            <person name="Reid I.D."/>
            <person name="Moisan M.C."/>
            <person name="Butler G."/>
            <person name="Nguyen T.T.M."/>
            <person name="Dewar K."/>
            <person name="Conant G."/>
            <person name="Drula E."/>
            <person name="Henrissat B."/>
            <person name="Hansel C."/>
            <person name="Singer S."/>
            <person name="Hutchinson M.I."/>
            <person name="de Vries R.P."/>
            <person name="Natvig D.O."/>
            <person name="Powell A.J."/>
            <person name="Tsang A."/>
            <person name="Grigoriev I.V."/>
        </authorList>
    </citation>
    <scope>NUCLEOTIDE SEQUENCE [LARGE SCALE GENOMIC DNA]</scope>
    <source>
        <strain evidence="1 2">CBS 494.80</strain>
    </source>
</reference>
<dbReference type="Proteomes" id="UP001595075">
    <property type="component" value="Unassembled WGS sequence"/>
</dbReference>
<dbReference type="EMBL" id="JAZHXI010000007">
    <property type="protein sequence ID" value="KAL2069464.1"/>
    <property type="molecule type" value="Genomic_DNA"/>
</dbReference>
<keyword evidence="2" id="KW-1185">Reference proteome</keyword>
<name>A0ABR4CI81_9HELO</name>
<accession>A0ABR4CI81</accession>
<sequence length="100" mass="11686">MVKSELVVRGRGKKLRGWRPSPDPGIELEYFSTPMQVPLEGFGVHRDAVQVRKLLRLWGWVSWILDKIDDWLDFARGYSGPKPFNCDRVMFGEYDDIDDE</sequence>